<evidence type="ECO:0000313" key="1">
    <source>
        <dbReference type="EMBL" id="SFF64627.1"/>
    </source>
</evidence>
<dbReference type="EMBL" id="FONV01000016">
    <property type="protein sequence ID" value="SFF64627.1"/>
    <property type="molecule type" value="Genomic_DNA"/>
</dbReference>
<keyword evidence="2" id="KW-1185">Reference proteome</keyword>
<organism evidence="1 2">
    <name type="scientific">Actinoplanes philippinensis</name>
    <dbReference type="NCBI Taxonomy" id="35752"/>
    <lineage>
        <taxon>Bacteria</taxon>
        <taxon>Bacillati</taxon>
        <taxon>Actinomycetota</taxon>
        <taxon>Actinomycetes</taxon>
        <taxon>Micromonosporales</taxon>
        <taxon>Micromonosporaceae</taxon>
        <taxon>Actinoplanes</taxon>
    </lineage>
</organism>
<evidence type="ECO:0000313" key="2">
    <source>
        <dbReference type="Proteomes" id="UP000199645"/>
    </source>
</evidence>
<protein>
    <submittedName>
        <fullName evidence="1">Uncharacterized protein</fullName>
    </submittedName>
</protein>
<gene>
    <name evidence="1" type="ORF">SAMN05421541_11694</name>
</gene>
<dbReference type="AlphaFoldDB" id="A0A1I2KH92"/>
<name>A0A1I2KH92_9ACTN</name>
<sequence>MTPNRALPMFKSPGHWKMGTVPSRSMYEILGIR</sequence>
<dbReference type="Proteomes" id="UP000199645">
    <property type="component" value="Unassembled WGS sequence"/>
</dbReference>
<proteinExistence type="predicted"/>
<reference evidence="1 2" key="1">
    <citation type="submission" date="2016-10" db="EMBL/GenBank/DDBJ databases">
        <authorList>
            <person name="de Groot N.N."/>
        </authorList>
    </citation>
    <scope>NUCLEOTIDE SEQUENCE [LARGE SCALE GENOMIC DNA]</scope>
    <source>
        <strain evidence="1 2">DSM 43019</strain>
    </source>
</reference>
<accession>A0A1I2KH92</accession>